<feature type="region of interest" description="Disordered" evidence="1">
    <location>
        <begin position="839"/>
        <end position="871"/>
    </location>
</feature>
<name>A0AB34JDI5_PRYPA</name>
<sequence length="871" mass="95514">MAPRPLGQGEAGDIARECWGAEGGGGDGAGTIGVPDDPEQSIDDQLSRDLATLELSDDDDSLPLELPPAPTPLRGLDELLAAAESSAQGERDDGGILDSLAALEANFSDVGERARTRFALELQQLTSELRASVASGPPADPAGSPSARPSGDGDGGGEEAAAAAEEGDVDEVPWWVLERRQAWMEEAARDAARHDAEARRRALEEEAARESERVAAEEEAALARRLEELRRREEEACAAAARERERARAEAEARRAEAEAARAAAEAAEAEAEREAAERAAASEARRRERQAEREAREAAHRQRIAEAEEARRRAAQAAERERQAQRRMEERKEALRRAAEEEAERQRLSAEKRKQHSGATLVQSVARALLARATRTRLASERKRAKEEEERRAAEEAARAAAAARAAEEERQRRLEEIARREREAEERRRREAEERARREAEEQKRREAEAARREAERQAEEARRKAAEERARAEAAARRGAAVVLQAAARGWRVRTRHGPRPAAARVLQRRVRAAALRREVARRHAQRLAAVQLQSRWRGKGLRMRLEHALRTARFEDDDEFEYEAVDDSWLDAAAAQFETLEATWLPEIPATHTAAVDYSPPSGSREVSARVERGQRADSGGRAGGCESSGLCESGDSNLASEHDPARDADPAHRKSAVESPTLKHSGKADAAKAMAEEWGFTDMKNAAAFMKRQQRMSKMKRASDQRKVLQDPMKRLEALQRRCGDDTTTSSRAGMPKIPRKEALLVSRTEVKPEGLRWLGPNDGSVHGVDRWEAPHELSQASEVNEELEISSISDGPASCFSSDPPNSKLTRIARGGALRSGQNVARINNFLMSPPSSANSATGGLPAGSALQAARAHAANGARPY</sequence>
<gene>
    <name evidence="2" type="ORF">AB1Y20_003422</name>
</gene>
<feature type="region of interest" description="Disordered" evidence="1">
    <location>
        <begin position="375"/>
        <end position="467"/>
    </location>
</feature>
<dbReference type="SMART" id="SM00015">
    <property type="entry name" value="IQ"/>
    <property type="match status" value="4"/>
</dbReference>
<accession>A0AB34JDI5</accession>
<protein>
    <submittedName>
        <fullName evidence="2">Uncharacterized protein</fullName>
    </submittedName>
</protein>
<evidence type="ECO:0000256" key="1">
    <source>
        <dbReference type="SAM" id="MobiDB-lite"/>
    </source>
</evidence>
<feature type="compositionally biased region" description="Polar residues" evidence="1">
    <location>
        <begin position="839"/>
        <end position="848"/>
    </location>
</feature>
<feature type="region of interest" description="Disordered" evidence="1">
    <location>
        <begin position="725"/>
        <end position="744"/>
    </location>
</feature>
<feature type="compositionally biased region" description="Basic and acidic residues" evidence="1">
    <location>
        <begin position="407"/>
        <end position="467"/>
    </location>
</feature>
<feature type="compositionally biased region" description="Basic and acidic residues" evidence="1">
    <location>
        <begin position="235"/>
        <end position="260"/>
    </location>
</feature>
<dbReference type="EMBL" id="JBGBPQ010000010">
    <property type="protein sequence ID" value="KAL1519162.1"/>
    <property type="molecule type" value="Genomic_DNA"/>
</dbReference>
<feature type="compositionally biased region" description="Low complexity" evidence="1">
    <location>
        <begin position="853"/>
        <end position="871"/>
    </location>
</feature>
<evidence type="ECO:0000313" key="3">
    <source>
        <dbReference type="Proteomes" id="UP001515480"/>
    </source>
</evidence>
<feature type="region of interest" description="Disordered" evidence="1">
    <location>
        <begin position="598"/>
        <end position="675"/>
    </location>
</feature>
<comment type="caution">
    <text evidence="2">The sequence shown here is derived from an EMBL/GenBank/DDBJ whole genome shotgun (WGS) entry which is preliminary data.</text>
</comment>
<dbReference type="PROSITE" id="PS50096">
    <property type="entry name" value="IQ"/>
    <property type="match status" value="2"/>
</dbReference>
<dbReference type="AlphaFoldDB" id="A0AB34JDI5"/>
<dbReference type="Pfam" id="PF00612">
    <property type="entry name" value="IQ"/>
    <property type="match status" value="1"/>
</dbReference>
<dbReference type="InterPro" id="IPR000048">
    <property type="entry name" value="IQ_motif_EF-hand-BS"/>
</dbReference>
<feature type="compositionally biased region" description="Basic and acidic residues" evidence="1">
    <location>
        <begin position="611"/>
        <end position="620"/>
    </location>
</feature>
<feature type="region of interest" description="Disordered" evidence="1">
    <location>
        <begin position="1"/>
        <end position="42"/>
    </location>
</feature>
<feature type="compositionally biased region" description="Basic and acidic residues" evidence="1">
    <location>
        <begin position="284"/>
        <end position="353"/>
    </location>
</feature>
<feature type="compositionally biased region" description="Gly residues" evidence="1">
    <location>
        <begin position="21"/>
        <end position="31"/>
    </location>
</feature>
<feature type="compositionally biased region" description="Low complexity" evidence="1">
    <location>
        <begin position="131"/>
        <end position="150"/>
    </location>
</feature>
<organism evidence="2 3">
    <name type="scientific">Prymnesium parvum</name>
    <name type="common">Toxic golden alga</name>
    <dbReference type="NCBI Taxonomy" id="97485"/>
    <lineage>
        <taxon>Eukaryota</taxon>
        <taxon>Haptista</taxon>
        <taxon>Haptophyta</taxon>
        <taxon>Prymnesiophyceae</taxon>
        <taxon>Prymnesiales</taxon>
        <taxon>Prymnesiaceae</taxon>
        <taxon>Prymnesium</taxon>
    </lineage>
</organism>
<reference evidence="2 3" key="1">
    <citation type="journal article" date="2024" name="Science">
        <title>Giant polyketide synthase enzymes in the biosynthesis of giant marine polyether toxins.</title>
        <authorList>
            <person name="Fallon T.R."/>
            <person name="Shende V.V."/>
            <person name="Wierzbicki I.H."/>
            <person name="Pendleton A.L."/>
            <person name="Watervoot N.F."/>
            <person name="Auber R.P."/>
            <person name="Gonzalez D.J."/>
            <person name="Wisecaver J.H."/>
            <person name="Moore B.S."/>
        </authorList>
    </citation>
    <scope>NUCLEOTIDE SEQUENCE [LARGE SCALE GENOMIC DNA]</scope>
    <source>
        <strain evidence="2 3">12B1</strain>
    </source>
</reference>
<keyword evidence="3" id="KW-1185">Reference proteome</keyword>
<dbReference type="Proteomes" id="UP001515480">
    <property type="component" value="Unassembled WGS sequence"/>
</dbReference>
<feature type="region of interest" description="Disordered" evidence="1">
    <location>
        <begin position="235"/>
        <end position="363"/>
    </location>
</feature>
<feature type="region of interest" description="Disordered" evidence="1">
    <location>
        <begin position="54"/>
        <end position="76"/>
    </location>
</feature>
<feature type="compositionally biased region" description="Basic and acidic residues" evidence="1">
    <location>
        <begin position="645"/>
        <end position="661"/>
    </location>
</feature>
<evidence type="ECO:0000313" key="2">
    <source>
        <dbReference type="EMBL" id="KAL1519162.1"/>
    </source>
</evidence>
<proteinExistence type="predicted"/>
<feature type="region of interest" description="Disordered" evidence="1">
    <location>
        <begin position="129"/>
        <end position="172"/>
    </location>
</feature>
<feature type="region of interest" description="Disordered" evidence="1">
    <location>
        <begin position="189"/>
        <end position="219"/>
    </location>
</feature>
<feature type="compositionally biased region" description="Basic and acidic residues" evidence="1">
    <location>
        <begin position="379"/>
        <end position="399"/>
    </location>
</feature>
<feature type="compositionally biased region" description="Low complexity" evidence="1">
    <location>
        <begin position="629"/>
        <end position="641"/>
    </location>
</feature>